<dbReference type="InterPro" id="IPR003661">
    <property type="entry name" value="HisK_dim/P_dom"/>
</dbReference>
<dbReference type="AlphaFoldDB" id="A0A1I2ILZ5"/>
<dbReference type="Gene3D" id="3.30.450.20">
    <property type="entry name" value="PAS domain"/>
    <property type="match status" value="3"/>
</dbReference>
<dbReference type="RefSeq" id="WP_091548633.1">
    <property type="nucleotide sequence ID" value="NZ_FONY01000034.1"/>
</dbReference>
<dbReference type="SUPFAM" id="SSF47384">
    <property type="entry name" value="Homodimeric domain of signal transducing histidine kinase"/>
    <property type="match status" value="1"/>
</dbReference>
<dbReference type="InterPro" id="IPR013656">
    <property type="entry name" value="PAS_4"/>
</dbReference>
<evidence type="ECO:0000259" key="3">
    <source>
        <dbReference type="PROSITE" id="PS50112"/>
    </source>
</evidence>
<dbReference type="CDD" id="cd00130">
    <property type="entry name" value="PAS"/>
    <property type="match status" value="2"/>
</dbReference>
<comment type="catalytic activity">
    <reaction evidence="1">
        <text>ATP + protein L-histidine = ADP + protein N-phospho-L-histidine.</text>
        <dbReference type="EC" id="2.7.13.3"/>
    </reaction>
</comment>
<dbReference type="Pfam" id="PF00512">
    <property type="entry name" value="HisKA"/>
    <property type="match status" value="1"/>
</dbReference>
<dbReference type="PANTHER" id="PTHR44757:SF2">
    <property type="entry name" value="BIOFILM ARCHITECTURE MAINTENANCE PROTEIN MBAA"/>
    <property type="match status" value="1"/>
</dbReference>
<dbReference type="EC" id="2.7.13.3" evidence="2"/>
<dbReference type="InterPro" id="IPR035965">
    <property type="entry name" value="PAS-like_dom_sf"/>
</dbReference>
<sequence length="454" mass="53511">MMTEDDIKSLLPECLLRSETYYLVITDLEGRYVFVNNAFKERFSFICENFVGQPSLIAIYPKDHQVCLQAVEQCFANPDKVVKVHLRTPDTNQQDFYWTEWEFSLFKDQYKNPIGILCIGHDITETERANKQAKELAQKVETIIEEITDGFYLLDRDWKFVKINKVSEQILGITREQLLGRKIWDLFPDTPDYNYSAAYRNAIAENKSITFEDYRPDLDKWFSAVCYPSTEGLTVFFRDITQEKKYIETIKQQEYILRAIYQSTSEASTFIDKNFIIRYNNKVAQSITRQVFGKEAQIGDSSLDYVLPEYQAEFKDFYTKALSGQNIIVERTDGINWWQLSMYPVYDEQQQIIGIAHNVQNITERKNRELKILQQNETLRAISWQQSHEVRRPVANILGLCDLLKNYKNETEEMKNKYIESILSATQELDKIIHKIVYQANESEYLDKWQTNAY</sequence>
<dbReference type="OrthoDB" id="9124519at2"/>
<dbReference type="PANTHER" id="PTHR44757">
    <property type="entry name" value="DIGUANYLATE CYCLASE DGCP"/>
    <property type="match status" value="1"/>
</dbReference>
<dbReference type="STRING" id="1003.SAMN04488541_10342"/>
<dbReference type="PROSITE" id="PS50112">
    <property type="entry name" value="PAS"/>
    <property type="match status" value="1"/>
</dbReference>
<dbReference type="InterPro" id="IPR001610">
    <property type="entry name" value="PAC"/>
</dbReference>
<dbReference type="Gene3D" id="1.10.287.130">
    <property type="match status" value="1"/>
</dbReference>
<dbReference type="GO" id="GO:0000155">
    <property type="term" value="F:phosphorelay sensor kinase activity"/>
    <property type="evidence" value="ECO:0007669"/>
    <property type="project" value="InterPro"/>
</dbReference>
<organism evidence="5 6">
    <name type="scientific">Thermoflexibacter ruber</name>
    <dbReference type="NCBI Taxonomy" id="1003"/>
    <lineage>
        <taxon>Bacteria</taxon>
        <taxon>Pseudomonadati</taxon>
        <taxon>Bacteroidota</taxon>
        <taxon>Cytophagia</taxon>
        <taxon>Cytophagales</taxon>
        <taxon>Thermoflexibacteraceae</taxon>
        <taxon>Thermoflexibacter</taxon>
    </lineage>
</organism>
<dbReference type="PROSITE" id="PS50113">
    <property type="entry name" value="PAC"/>
    <property type="match status" value="1"/>
</dbReference>
<dbReference type="Pfam" id="PF08448">
    <property type="entry name" value="PAS_4"/>
    <property type="match status" value="3"/>
</dbReference>
<reference evidence="5 6" key="1">
    <citation type="submission" date="2016-10" db="EMBL/GenBank/DDBJ databases">
        <authorList>
            <person name="de Groot N.N."/>
        </authorList>
    </citation>
    <scope>NUCLEOTIDE SEQUENCE [LARGE SCALE GENOMIC DNA]</scope>
    <source>
        <strain>GEY</strain>
        <strain evidence="6">DSM 9560</strain>
    </source>
</reference>
<name>A0A1I2ILZ5_9BACT</name>
<dbReference type="InterPro" id="IPR052155">
    <property type="entry name" value="Biofilm_reg_signaling"/>
</dbReference>
<feature type="domain" description="PAC" evidence="4">
    <location>
        <begin position="323"/>
        <end position="374"/>
    </location>
</feature>
<gene>
    <name evidence="5" type="ORF">SAMN04488541_10342</name>
</gene>
<evidence type="ECO:0000256" key="1">
    <source>
        <dbReference type="ARBA" id="ARBA00000085"/>
    </source>
</evidence>
<evidence type="ECO:0000313" key="6">
    <source>
        <dbReference type="Proteomes" id="UP000199513"/>
    </source>
</evidence>
<evidence type="ECO:0000313" key="5">
    <source>
        <dbReference type="EMBL" id="SFF43432.1"/>
    </source>
</evidence>
<accession>A0A1I2ILZ5</accession>
<protein>
    <recommendedName>
        <fullName evidence="2">histidine kinase</fullName>
        <ecNumber evidence="2">2.7.13.3</ecNumber>
    </recommendedName>
</protein>
<evidence type="ECO:0000256" key="2">
    <source>
        <dbReference type="ARBA" id="ARBA00012438"/>
    </source>
</evidence>
<dbReference type="SMART" id="SM00091">
    <property type="entry name" value="PAS"/>
    <property type="match status" value="3"/>
</dbReference>
<dbReference type="InterPro" id="IPR000700">
    <property type="entry name" value="PAS-assoc_C"/>
</dbReference>
<dbReference type="SUPFAM" id="SSF55785">
    <property type="entry name" value="PYP-like sensor domain (PAS domain)"/>
    <property type="match status" value="3"/>
</dbReference>
<dbReference type="NCBIfam" id="TIGR00229">
    <property type="entry name" value="sensory_box"/>
    <property type="match status" value="3"/>
</dbReference>
<feature type="domain" description="PAS" evidence="3">
    <location>
        <begin position="136"/>
        <end position="206"/>
    </location>
</feature>
<dbReference type="Proteomes" id="UP000199513">
    <property type="component" value="Unassembled WGS sequence"/>
</dbReference>
<proteinExistence type="predicted"/>
<dbReference type="InterPro" id="IPR000014">
    <property type="entry name" value="PAS"/>
</dbReference>
<evidence type="ECO:0000259" key="4">
    <source>
        <dbReference type="PROSITE" id="PS50113"/>
    </source>
</evidence>
<dbReference type="EMBL" id="FONY01000034">
    <property type="protein sequence ID" value="SFF43432.1"/>
    <property type="molecule type" value="Genomic_DNA"/>
</dbReference>
<dbReference type="InterPro" id="IPR036097">
    <property type="entry name" value="HisK_dim/P_sf"/>
</dbReference>
<dbReference type="CDD" id="cd00082">
    <property type="entry name" value="HisKA"/>
    <property type="match status" value="1"/>
</dbReference>
<keyword evidence="6" id="KW-1185">Reference proteome</keyword>
<dbReference type="SMART" id="SM00086">
    <property type="entry name" value="PAC"/>
    <property type="match status" value="2"/>
</dbReference>